<dbReference type="GO" id="GO:0051959">
    <property type="term" value="F:dynein light intermediate chain binding"/>
    <property type="evidence" value="ECO:0007669"/>
    <property type="project" value="InterPro"/>
</dbReference>
<dbReference type="InterPro" id="IPR024317">
    <property type="entry name" value="Dynein_heavy_chain_D4_dom"/>
</dbReference>
<feature type="domain" description="Dynein heavy chain AAA module D4" evidence="2">
    <location>
        <begin position="1"/>
        <end position="77"/>
    </location>
</feature>
<dbReference type="Pfam" id="PF12780">
    <property type="entry name" value="AAA_8"/>
    <property type="match status" value="1"/>
</dbReference>
<evidence type="ECO:0000256" key="1">
    <source>
        <dbReference type="ARBA" id="ARBA00008887"/>
    </source>
</evidence>
<dbReference type="GO" id="GO:0005858">
    <property type="term" value="C:axonemal dynein complex"/>
    <property type="evidence" value="ECO:0007669"/>
    <property type="project" value="TreeGrafter"/>
</dbReference>
<dbReference type="InterPro" id="IPR026983">
    <property type="entry name" value="DHC"/>
</dbReference>
<name>A0AAV4PCF1_CAEEX</name>
<dbReference type="Proteomes" id="UP001054945">
    <property type="component" value="Unassembled WGS sequence"/>
</dbReference>
<keyword evidence="4" id="KW-1185">Reference proteome</keyword>
<gene>
    <name evidence="3" type="primary">DNAH8</name>
    <name evidence="3" type="ORF">CEXT_212421</name>
</gene>
<evidence type="ECO:0000313" key="4">
    <source>
        <dbReference type="Proteomes" id="UP001054945"/>
    </source>
</evidence>
<evidence type="ECO:0000313" key="3">
    <source>
        <dbReference type="EMBL" id="GIX94870.1"/>
    </source>
</evidence>
<dbReference type="GO" id="GO:0045505">
    <property type="term" value="F:dynein intermediate chain binding"/>
    <property type="evidence" value="ECO:0007669"/>
    <property type="project" value="InterPro"/>
</dbReference>
<dbReference type="EMBL" id="BPLR01004442">
    <property type="protein sequence ID" value="GIX94870.1"/>
    <property type="molecule type" value="Genomic_DNA"/>
</dbReference>
<dbReference type="Gene3D" id="1.20.920.20">
    <property type="match status" value="1"/>
</dbReference>
<organism evidence="3 4">
    <name type="scientific">Caerostris extrusa</name>
    <name type="common">Bark spider</name>
    <name type="synonym">Caerostris bankana</name>
    <dbReference type="NCBI Taxonomy" id="172846"/>
    <lineage>
        <taxon>Eukaryota</taxon>
        <taxon>Metazoa</taxon>
        <taxon>Ecdysozoa</taxon>
        <taxon>Arthropoda</taxon>
        <taxon>Chelicerata</taxon>
        <taxon>Arachnida</taxon>
        <taxon>Araneae</taxon>
        <taxon>Araneomorphae</taxon>
        <taxon>Entelegynae</taxon>
        <taxon>Araneoidea</taxon>
        <taxon>Araneidae</taxon>
        <taxon>Caerostris</taxon>
    </lineage>
</organism>
<sequence length="224" mass="25167">MDWLTSWPTDALIAVSTHFIRQFDIETTPEVKTQLMESMGVMHDTVSTQCNEYFQRYRRLTYVTPKSYLAFINGYKAIYTEKRTGISGLASRINSGLTKLQEATISVNELKVVIDVKKKTESAEIVKNSVQVVKDRAQKIVDKISVEKAIAEEKLEAAKPALEAAEAALQTINAGDIATVRKLPKPPHLIMRIMDCVLILFQEPMKPTVPDPERACPTPSWKCL</sequence>
<comment type="caution">
    <text evidence="3">The sequence shown here is derived from an EMBL/GenBank/DDBJ whole genome shotgun (WGS) entry which is preliminary data.</text>
</comment>
<dbReference type="GO" id="GO:0007018">
    <property type="term" value="P:microtubule-based movement"/>
    <property type="evidence" value="ECO:0007669"/>
    <property type="project" value="InterPro"/>
</dbReference>
<reference evidence="3 4" key="1">
    <citation type="submission" date="2021-06" db="EMBL/GenBank/DDBJ databases">
        <title>Caerostris extrusa draft genome.</title>
        <authorList>
            <person name="Kono N."/>
            <person name="Arakawa K."/>
        </authorList>
    </citation>
    <scope>NUCLEOTIDE SEQUENCE [LARGE SCALE GENOMIC DNA]</scope>
</reference>
<protein>
    <submittedName>
        <fullName evidence="3">Dynein heavy chain 8, axonemal</fullName>
    </submittedName>
</protein>
<dbReference type="PANTHER" id="PTHR46532:SF4">
    <property type="entry name" value="AAA+ ATPASE DOMAIN-CONTAINING PROTEIN"/>
    <property type="match status" value="1"/>
</dbReference>
<proteinExistence type="inferred from homology"/>
<accession>A0AAV4PCF1</accession>
<dbReference type="AlphaFoldDB" id="A0AAV4PCF1"/>
<dbReference type="PANTHER" id="PTHR46532">
    <property type="entry name" value="MALE FERTILITY FACTOR KL5"/>
    <property type="match status" value="1"/>
</dbReference>
<comment type="similarity">
    <text evidence="1">Belongs to the dynein heavy chain family.</text>
</comment>
<evidence type="ECO:0000259" key="2">
    <source>
        <dbReference type="Pfam" id="PF12780"/>
    </source>
</evidence>